<dbReference type="InterPro" id="IPR036412">
    <property type="entry name" value="HAD-like_sf"/>
</dbReference>
<dbReference type="SFLD" id="SFLDG01140">
    <property type="entry name" value="C2.B:_Phosphomannomutase_and_P"/>
    <property type="match status" value="1"/>
</dbReference>
<evidence type="ECO:0000313" key="4">
    <source>
        <dbReference type="Proteomes" id="UP000198534"/>
    </source>
</evidence>
<dbReference type="SUPFAM" id="SSF56784">
    <property type="entry name" value="HAD-like"/>
    <property type="match status" value="1"/>
</dbReference>
<dbReference type="SFLD" id="SFLDS00003">
    <property type="entry name" value="Haloacid_Dehalogenase"/>
    <property type="match status" value="1"/>
</dbReference>
<evidence type="ECO:0000313" key="3">
    <source>
        <dbReference type="EMBL" id="SDW97907.1"/>
    </source>
</evidence>
<sequence>MLLNKTTEFKLFSNVTSPKYIVFCDFDETYYPHSLIGDRQHYFHELEKYIEKKSNDGELMFGLVTGSSMKSVLDKMERGNFRFLPHFIASDLGTEITYFTEDYFGKRDVEWDYRLENGNFSKRKSDEIIQLLQEKYRVYLRAQTQLGISRYKHNFYYQEQNELVDGESFLAIKTVAKQYGVAVNMNRCNPLAGDPEDCFDVDFTPIGTGKDEIVRFMLNKYKVKPEHTFAFGDSGNDLEMLKAVKHGYLVENATEEAKNAHAKVAAGEYSIGIINTLKSILDNA</sequence>
<dbReference type="GO" id="GO:0016791">
    <property type="term" value="F:phosphatase activity"/>
    <property type="evidence" value="ECO:0007669"/>
    <property type="project" value="TreeGrafter"/>
</dbReference>
<dbReference type="Pfam" id="PF05116">
    <property type="entry name" value="S6PP"/>
    <property type="match status" value="1"/>
</dbReference>
<name>A0A1H2XYF3_9BACL</name>
<dbReference type="EMBL" id="FNNQ01000008">
    <property type="protein sequence ID" value="SDW97907.1"/>
    <property type="molecule type" value="Genomic_DNA"/>
</dbReference>
<dbReference type="RefSeq" id="WP_091739715.1">
    <property type="nucleotide sequence ID" value="NZ_FNNQ01000008.1"/>
</dbReference>
<keyword evidence="4" id="KW-1185">Reference proteome</keyword>
<dbReference type="PANTHER" id="PTHR10000:SF57">
    <property type="entry name" value="KANOSAMINE-6-PHOSPHATE PHOSPHATASE"/>
    <property type="match status" value="1"/>
</dbReference>
<protein>
    <submittedName>
        <fullName evidence="3">Kanosamine-6-phosphate phosphatase</fullName>
    </submittedName>
</protein>
<dbReference type="PANTHER" id="PTHR10000">
    <property type="entry name" value="PHOSPHOSERINE PHOSPHATASE"/>
    <property type="match status" value="1"/>
</dbReference>
<feature type="domain" description="Sucrose phosphatase-like" evidence="2">
    <location>
        <begin position="20"/>
        <end position="277"/>
    </location>
</feature>
<dbReference type="NCBIfam" id="TIGR01484">
    <property type="entry name" value="HAD-SF-IIB"/>
    <property type="match status" value="1"/>
</dbReference>
<dbReference type="InterPro" id="IPR023214">
    <property type="entry name" value="HAD_sf"/>
</dbReference>
<dbReference type="Gene3D" id="3.40.50.1000">
    <property type="entry name" value="HAD superfamily/HAD-like"/>
    <property type="match status" value="1"/>
</dbReference>
<dbReference type="STRING" id="1048340.SAMN05444487_10897"/>
<dbReference type="Proteomes" id="UP000198534">
    <property type="component" value="Unassembled WGS sequence"/>
</dbReference>
<dbReference type="Gene3D" id="3.30.70.1410">
    <property type="entry name" value="yhjk (haloacid dehalogenase-like hydrolase protein) domain"/>
    <property type="match status" value="1"/>
</dbReference>
<dbReference type="InterPro" id="IPR006380">
    <property type="entry name" value="SPP-like_dom"/>
</dbReference>
<dbReference type="InterPro" id="IPR006379">
    <property type="entry name" value="HAD-SF_hydro_IIB"/>
</dbReference>
<organism evidence="3 4">
    <name type="scientific">Marininema mesophilum</name>
    <dbReference type="NCBI Taxonomy" id="1048340"/>
    <lineage>
        <taxon>Bacteria</taxon>
        <taxon>Bacillati</taxon>
        <taxon>Bacillota</taxon>
        <taxon>Bacilli</taxon>
        <taxon>Bacillales</taxon>
        <taxon>Thermoactinomycetaceae</taxon>
        <taxon>Marininema</taxon>
    </lineage>
</organism>
<proteinExistence type="predicted"/>
<reference evidence="3 4" key="1">
    <citation type="submission" date="2016-10" db="EMBL/GenBank/DDBJ databases">
        <authorList>
            <person name="de Groot N.N."/>
        </authorList>
    </citation>
    <scope>NUCLEOTIDE SEQUENCE [LARGE SCALE GENOMIC DNA]</scope>
    <source>
        <strain evidence="3 4">DSM 45610</strain>
    </source>
</reference>
<dbReference type="SFLD" id="SFLDG01141">
    <property type="entry name" value="C2.B.1:_Sucrose_Phosphatase_Li"/>
    <property type="match status" value="1"/>
</dbReference>
<evidence type="ECO:0000259" key="2">
    <source>
        <dbReference type="Pfam" id="PF05116"/>
    </source>
</evidence>
<dbReference type="GO" id="GO:0005829">
    <property type="term" value="C:cytosol"/>
    <property type="evidence" value="ECO:0007669"/>
    <property type="project" value="TreeGrafter"/>
</dbReference>
<keyword evidence="1" id="KW-0378">Hydrolase</keyword>
<dbReference type="AlphaFoldDB" id="A0A1H2XYF3"/>
<accession>A0A1H2XYF3</accession>
<gene>
    <name evidence="3" type="ORF">SAMN05444487_10897</name>
</gene>
<evidence type="ECO:0000256" key="1">
    <source>
        <dbReference type="ARBA" id="ARBA00022801"/>
    </source>
</evidence>
<dbReference type="GO" id="GO:0000287">
    <property type="term" value="F:magnesium ion binding"/>
    <property type="evidence" value="ECO:0007669"/>
    <property type="project" value="TreeGrafter"/>
</dbReference>